<gene>
    <name evidence="6" type="ORF">V0288_10245</name>
</gene>
<sequence length="236" mass="26601">MSIFVENVSKRIAGDPILDRVNFRVLPGSIVALTGISGSGKTSLLRLLAGLETADSGSVETSSRTVYAHPAPFEKLTVRENIAFGLQIRHRSKREIREKVEEVLQFLNLQALGDRYPGKLSAGHRHRLALGRVMAIEPDILLLDEPFDLLDPVIRQRSSSWLRQRADLFGATILLATRHLEIAREICDRALVLHEGRIAREYSPIDPYELLALKTSLELEERKKQDRERDYSVTIG</sequence>
<evidence type="ECO:0000313" key="7">
    <source>
        <dbReference type="Proteomes" id="UP001328733"/>
    </source>
</evidence>
<dbReference type="SUPFAM" id="SSF52540">
    <property type="entry name" value="P-loop containing nucleoside triphosphate hydrolases"/>
    <property type="match status" value="1"/>
</dbReference>
<organism evidence="6 7">
    <name type="scientific">Pannus brasiliensis CCIBt3594</name>
    <dbReference type="NCBI Taxonomy" id="1427578"/>
    <lineage>
        <taxon>Bacteria</taxon>
        <taxon>Bacillati</taxon>
        <taxon>Cyanobacteriota</taxon>
        <taxon>Cyanophyceae</taxon>
        <taxon>Oscillatoriophycideae</taxon>
        <taxon>Chroococcales</taxon>
        <taxon>Microcystaceae</taxon>
        <taxon>Pannus</taxon>
    </lineage>
</organism>
<dbReference type="RefSeq" id="WP_332864979.1">
    <property type="nucleotide sequence ID" value="NZ_JBAFSM010000016.1"/>
</dbReference>
<dbReference type="Proteomes" id="UP001328733">
    <property type="component" value="Unassembled WGS sequence"/>
</dbReference>
<reference evidence="6 7" key="1">
    <citation type="submission" date="2024-01" db="EMBL/GenBank/DDBJ databases">
        <title>Genomic insights into the taxonomy and metabolism of the cyanobacterium Pannus brasiliensis CCIBt3594.</title>
        <authorList>
            <person name="Machado M."/>
            <person name="Botero N.B."/>
            <person name="Andreote A.P.D."/>
            <person name="Feitosa A.M.T."/>
            <person name="Popin R."/>
            <person name="Sivonen K."/>
            <person name="Fiore M.F."/>
        </authorList>
    </citation>
    <scope>NUCLEOTIDE SEQUENCE [LARGE SCALE GENOMIC DNA]</scope>
    <source>
        <strain evidence="6 7">CCIBt3594</strain>
    </source>
</reference>
<feature type="domain" description="ABC transporter" evidence="5">
    <location>
        <begin position="3"/>
        <end position="220"/>
    </location>
</feature>
<accession>A0AAW9QWV1</accession>
<dbReference type="PANTHER" id="PTHR42781">
    <property type="entry name" value="SPERMIDINE/PUTRESCINE IMPORT ATP-BINDING PROTEIN POTA"/>
    <property type="match status" value="1"/>
</dbReference>
<dbReference type="InterPro" id="IPR027417">
    <property type="entry name" value="P-loop_NTPase"/>
</dbReference>
<keyword evidence="2" id="KW-0813">Transport</keyword>
<dbReference type="InterPro" id="IPR003593">
    <property type="entry name" value="AAA+_ATPase"/>
</dbReference>
<dbReference type="PROSITE" id="PS50893">
    <property type="entry name" value="ABC_TRANSPORTER_2"/>
    <property type="match status" value="1"/>
</dbReference>
<dbReference type="PANTHER" id="PTHR42781:SF4">
    <property type="entry name" value="SPERMIDINE_PUTRESCINE IMPORT ATP-BINDING PROTEIN POTA"/>
    <property type="match status" value="1"/>
</dbReference>
<comment type="caution">
    <text evidence="6">The sequence shown here is derived from an EMBL/GenBank/DDBJ whole genome shotgun (WGS) entry which is preliminary data.</text>
</comment>
<dbReference type="Gene3D" id="3.40.50.300">
    <property type="entry name" value="P-loop containing nucleotide triphosphate hydrolases"/>
    <property type="match status" value="1"/>
</dbReference>
<dbReference type="SMART" id="SM00382">
    <property type="entry name" value="AAA"/>
    <property type="match status" value="1"/>
</dbReference>
<keyword evidence="7" id="KW-1185">Reference proteome</keyword>
<dbReference type="EMBL" id="JBAFSM010000016">
    <property type="protein sequence ID" value="MEG3437499.1"/>
    <property type="molecule type" value="Genomic_DNA"/>
</dbReference>
<protein>
    <submittedName>
        <fullName evidence="6">ATP-binding cassette domain-containing protein</fullName>
    </submittedName>
</protein>
<evidence type="ECO:0000259" key="5">
    <source>
        <dbReference type="PROSITE" id="PS50893"/>
    </source>
</evidence>
<dbReference type="GO" id="GO:0005524">
    <property type="term" value="F:ATP binding"/>
    <property type="evidence" value="ECO:0007669"/>
    <property type="project" value="UniProtKB-KW"/>
</dbReference>
<dbReference type="GO" id="GO:0005886">
    <property type="term" value="C:plasma membrane"/>
    <property type="evidence" value="ECO:0007669"/>
    <property type="project" value="UniProtKB-SubCell"/>
</dbReference>
<dbReference type="Pfam" id="PF00005">
    <property type="entry name" value="ABC_tran"/>
    <property type="match status" value="1"/>
</dbReference>
<evidence type="ECO:0000256" key="4">
    <source>
        <dbReference type="ARBA" id="ARBA00022840"/>
    </source>
</evidence>
<keyword evidence="4 6" id="KW-0067">ATP-binding</keyword>
<dbReference type="InterPro" id="IPR003439">
    <property type="entry name" value="ABC_transporter-like_ATP-bd"/>
</dbReference>
<keyword evidence="3" id="KW-0547">Nucleotide-binding</keyword>
<evidence type="ECO:0000256" key="1">
    <source>
        <dbReference type="ARBA" id="ARBA00004417"/>
    </source>
</evidence>
<evidence type="ECO:0000256" key="3">
    <source>
        <dbReference type="ARBA" id="ARBA00022741"/>
    </source>
</evidence>
<dbReference type="GO" id="GO:0016887">
    <property type="term" value="F:ATP hydrolysis activity"/>
    <property type="evidence" value="ECO:0007669"/>
    <property type="project" value="InterPro"/>
</dbReference>
<proteinExistence type="predicted"/>
<dbReference type="InterPro" id="IPR050093">
    <property type="entry name" value="ABC_SmlMolc_Importer"/>
</dbReference>
<dbReference type="AlphaFoldDB" id="A0AAW9QWV1"/>
<name>A0AAW9QWV1_9CHRO</name>
<comment type="subcellular location">
    <subcellularLocation>
        <location evidence="1">Cell inner membrane</location>
        <topology evidence="1">Peripheral membrane protein</topology>
    </subcellularLocation>
</comment>
<evidence type="ECO:0000313" key="6">
    <source>
        <dbReference type="EMBL" id="MEG3437499.1"/>
    </source>
</evidence>
<evidence type="ECO:0000256" key="2">
    <source>
        <dbReference type="ARBA" id="ARBA00022448"/>
    </source>
</evidence>